<dbReference type="PANTHER" id="PTHR28259">
    <property type="entry name" value="FLUORIDE EXPORT PROTEIN 1-RELATED"/>
    <property type="match status" value="1"/>
</dbReference>
<dbReference type="InterPro" id="IPR003691">
    <property type="entry name" value="FluC"/>
</dbReference>
<evidence type="ECO:0000256" key="5">
    <source>
        <dbReference type="ARBA" id="ARBA00023136"/>
    </source>
</evidence>
<dbReference type="Pfam" id="PF02537">
    <property type="entry name" value="CRCB"/>
    <property type="match status" value="1"/>
</dbReference>
<evidence type="ECO:0000256" key="1">
    <source>
        <dbReference type="ARBA" id="ARBA00004651"/>
    </source>
</evidence>
<feature type="transmembrane region" description="Helical" evidence="8">
    <location>
        <begin position="94"/>
        <end position="114"/>
    </location>
</feature>
<accession>A0A6J5Z6G1</accession>
<evidence type="ECO:0000256" key="6">
    <source>
        <dbReference type="ARBA" id="ARBA00035120"/>
    </source>
</evidence>
<keyword evidence="3 8" id="KW-0812">Transmembrane</keyword>
<protein>
    <submittedName>
        <fullName evidence="9">Unannotated protein</fullName>
    </submittedName>
</protein>
<keyword evidence="5 8" id="KW-0472">Membrane</keyword>
<dbReference type="GO" id="GO:0005886">
    <property type="term" value="C:plasma membrane"/>
    <property type="evidence" value="ECO:0007669"/>
    <property type="project" value="UniProtKB-SubCell"/>
</dbReference>
<organism evidence="9">
    <name type="scientific">freshwater metagenome</name>
    <dbReference type="NCBI Taxonomy" id="449393"/>
    <lineage>
        <taxon>unclassified sequences</taxon>
        <taxon>metagenomes</taxon>
        <taxon>ecological metagenomes</taxon>
    </lineage>
</organism>
<evidence type="ECO:0000256" key="7">
    <source>
        <dbReference type="ARBA" id="ARBA00035585"/>
    </source>
</evidence>
<dbReference type="AlphaFoldDB" id="A0A6J5Z6G1"/>
<evidence type="ECO:0000313" key="9">
    <source>
        <dbReference type="EMBL" id="CAB4336099.1"/>
    </source>
</evidence>
<gene>
    <name evidence="9" type="ORF">UFOPK3522_00197</name>
</gene>
<dbReference type="HAMAP" id="MF_00454">
    <property type="entry name" value="FluC"/>
    <property type="match status" value="1"/>
</dbReference>
<comment type="similarity">
    <text evidence="6">Belongs to the fluoride channel Fluc/FEX (TC 1.A.43) family.</text>
</comment>
<comment type="subcellular location">
    <subcellularLocation>
        <location evidence="1">Cell membrane</location>
        <topology evidence="1">Multi-pass membrane protein</topology>
    </subcellularLocation>
</comment>
<evidence type="ECO:0000256" key="4">
    <source>
        <dbReference type="ARBA" id="ARBA00022989"/>
    </source>
</evidence>
<keyword evidence="4 8" id="KW-1133">Transmembrane helix</keyword>
<dbReference type="PANTHER" id="PTHR28259:SF1">
    <property type="entry name" value="FLUORIDE EXPORT PROTEIN 1-RELATED"/>
    <property type="match status" value="1"/>
</dbReference>
<sequence length="121" mass="11957">MSALAIVGLTALGGVGALARHLTVVAVAERSGDQFPVGTLVVNVAGSLIVGLLLGAGVAGATLTLLAGGLLGSYTTFSAWMADSDGLAREHRPQAAAVNIFLSLFAGFLALVVGRTLGGLL</sequence>
<dbReference type="EMBL" id="CAESAO010000009">
    <property type="protein sequence ID" value="CAB4336099.1"/>
    <property type="molecule type" value="Genomic_DNA"/>
</dbReference>
<feature type="transmembrane region" description="Helical" evidence="8">
    <location>
        <begin position="35"/>
        <end position="56"/>
    </location>
</feature>
<dbReference type="GO" id="GO:1903425">
    <property type="term" value="F:fluoride transmembrane transporter activity"/>
    <property type="evidence" value="ECO:0007669"/>
    <property type="project" value="TreeGrafter"/>
</dbReference>
<evidence type="ECO:0000256" key="3">
    <source>
        <dbReference type="ARBA" id="ARBA00022692"/>
    </source>
</evidence>
<proteinExistence type="inferred from homology"/>
<reference evidence="9" key="1">
    <citation type="submission" date="2020-05" db="EMBL/GenBank/DDBJ databases">
        <authorList>
            <person name="Chiriac C."/>
            <person name="Salcher M."/>
            <person name="Ghai R."/>
            <person name="Kavagutti S V."/>
        </authorList>
    </citation>
    <scope>NUCLEOTIDE SEQUENCE</scope>
</reference>
<comment type="catalytic activity">
    <reaction evidence="7">
        <text>fluoride(in) = fluoride(out)</text>
        <dbReference type="Rhea" id="RHEA:76159"/>
        <dbReference type="ChEBI" id="CHEBI:17051"/>
    </reaction>
    <physiologicalReaction direction="left-to-right" evidence="7">
        <dbReference type="Rhea" id="RHEA:76160"/>
    </physiologicalReaction>
</comment>
<evidence type="ECO:0000256" key="2">
    <source>
        <dbReference type="ARBA" id="ARBA00022475"/>
    </source>
</evidence>
<feature type="transmembrane region" description="Helical" evidence="8">
    <location>
        <begin position="63"/>
        <end position="82"/>
    </location>
</feature>
<name>A0A6J5Z6G1_9ZZZZ</name>
<keyword evidence="2" id="KW-1003">Cell membrane</keyword>
<evidence type="ECO:0000256" key="8">
    <source>
        <dbReference type="SAM" id="Phobius"/>
    </source>
</evidence>